<protein>
    <submittedName>
        <fullName evidence="2">Peptidase C45</fullName>
    </submittedName>
</protein>
<dbReference type="AlphaFoldDB" id="A0A202E9J8"/>
<gene>
    <name evidence="2" type="ORF">B2G88_11240</name>
</gene>
<dbReference type="Proteomes" id="UP000196084">
    <property type="component" value="Unassembled WGS sequence"/>
</dbReference>
<dbReference type="Pfam" id="PF03417">
    <property type="entry name" value="AAT"/>
    <property type="match status" value="1"/>
</dbReference>
<proteinExistence type="predicted"/>
<evidence type="ECO:0000313" key="2">
    <source>
        <dbReference type="EMBL" id="OVE84931.1"/>
    </source>
</evidence>
<evidence type="ECO:0000313" key="3">
    <source>
        <dbReference type="Proteomes" id="UP000196084"/>
    </source>
</evidence>
<dbReference type="InterPro" id="IPR005079">
    <property type="entry name" value="Peptidase_C45_hydrolase"/>
</dbReference>
<dbReference type="EMBL" id="MWPH01000002">
    <property type="protein sequence ID" value="OVE84931.1"/>
    <property type="molecule type" value="Genomic_DNA"/>
</dbReference>
<dbReference type="InterPro" id="IPR029055">
    <property type="entry name" value="Ntn_hydrolases_N"/>
</dbReference>
<reference evidence="2 3" key="1">
    <citation type="submission" date="2017-02" db="EMBL/GenBank/DDBJ databases">
        <title>Natronthermophilus aegyptiacus gen. nov.,sp. nov., an aerobic, extremely halophilic alkalithermophilic archaeon isolated from the athalassohaline Wadi An Natrun, Egypt.</title>
        <authorList>
            <person name="Zhao B."/>
        </authorList>
    </citation>
    <scope>NUCLEOTIDE SEQUENCE [LARGE SCALE GENOMIC DNA]</scope>
    <source>
        <strain evidence="2 3">CGMCC 1.3597</strain>
    </source>
</reference>
<name>A0A202E9J8_9EURY</name>
<dbReference type="Gene3D" id="3.60.60.10">
    <property type="entry name" value="Penicillin V Acylase, Chain A"/>
    <property type="match status" value="1"/>
</dbReference>
<evidence type="ECO:0000259" key="1">
    <source>
        <dbReference type="Pfam" id="PF03417"/>
    </source>
</evidence>
<feature type="domain" description="Peptidase C45 hydrolase" evidence="1">
    <location>
        <begin position="135"/>
        <end position="299"/>
    </location>
</feature>
<dbReference type="OrthoDB" id="175578at2157"/>
<accession>A0A202E9J8</accession>
<dbReference type="RefSeq" id="WP_087714801.1">
    <property type="nucleotide sequence ID" value="NZ_MWPH01000002.1"/>
</dbReference>
<sequence>MDELAVDSDPVALDELVADDPGFTDQARCRATLERDVVEWAIDELESLIDERGVDLDPLLEYARRSRQSLPDRHDRAYEAMADVFDVDPSVYEAYVFAFSELCEELADNGCSEKSPRGCTNALVARSTVDLESASGPLVLKNRDIAGRGVRPKAIVEQPPIDGYYGFLTVDTCGTISIFKGVNDQGLVAANTYIDSERDDIDPENQLRNGTIIRMLLEETATVAEARTLLESYPTRQLMGQTLFLADETDACVLEIDPVTEQMTVDEGPISTRTNHFVHADSTETASSTMRRKRAQGLLTGRGRLERDDLWALARDHENGPGDDSICRHPEPGLTKHSFGQLTTASAALFEGGSPKLEVTLGTPCDGEPTRCAFGEEIPGALRTGQQWFEWRRKNESAPPADAVSGS</sequence>
<dbReference type="SUPFAM" id="SSF56235">
    <property type="entry name" value="N-terminal nucleophile aminohydrolases (Ntn hydrolases)"/>
    <property type="match status" value="1"/>
</dbReference>
<dbReference type="InterPro" id="IPR047794">
    <property type="entry name" value="C45_proenzyme-like"/>
</dbReference>
<comment type="caution">
    <text evidence="2">The sequence shown here is derived from an EMBL/GenBank/DDBJ whole genome shotgun (WGS) entry which is preliminary data.</text>
</comment>
<dbReference type="NCBIfam" id="NF040521">
    <property type="entry name" value="C45_proenzyme"/>
    <property type="match status" value="1"/>
</dbReference>
<keyword evidence="3" id="KW-1185">Reference proteome</keyword>
<organism evidence="2 3">
    <name type="scientific">Natronolimnobius baerhuensis</name>
    <dbReference type="NCBI Taxonomy" id="253108"/>
    <lineage>
        <taxon>Archaea</taxon>
        <taxon>Methanobacteriati</taxon>
        <taxon>Methanobacteriota</taxon>
        <taxon>Stenosarchaea group</taxon>
        <taxon>Halobacteria</taxon>
        <taxon>Halobacteriales</taxon>
        <taxon>Natrialbaceae</taxon>
        <taxon>Natronolimnobius</taxon>
    </lineage>
</organism>